<evidence type="ECO:0000259" key="4">
    <source>
        <dbReference type="Pfam" id="PF13600"/>
    </source>
</evidence>
<dbReference type="OMA" id="CRINNTK"/>
<dbReference type="InterPro" id="IPR037291">
    <property type="entry name" value="DUF4139"/>
</dbReference>
<feature type="domain" description="DUF4139" evidence="3">
    <location>
        <begin position="212"/>
        <end position="582"/>
    </location>
</feature>
<dbReference type="PANTHER" id="PTHR31005">
    <property type="entry name" value="DUF4139 DOMAIN-CONTAINING PROTEIN"/>
    <property type="match status" value="1"/>
</dbReference>
<feature type="domain" description="DUF4140" evidence="4">
    <location>
        <begin position="29"/>
        <end position="127"/>
    </location>
</feature>
<feature type="compositionally biased region" description="Basic and acidic residues" evidence="2">
    <location>
        <begin position="1"/>
        <end position="10"/>
    </location>
</feature>
<dbReference type="NCBIfam" id="TIGR02231">
    <property type="entry name" value="mucoidy inhibitor MuiA family protein"/>
    <property type="match status" value="1"/>
</dbReference>
<evidence type="ECO:0000313" key="6">
    <source>
        <dbReference type="Proteomes" id="UP000007431"/>
    </source>
</evidence>
<feature type="region of interest" description="Disordered" evidence="2">
    <location>
        <begin position="1"/>
        <end position="28"/>
    </location>
</feature>
<protein>
    <recommendedName>
        <fullName evidence="7">Mucoidy inhibitor A</fullName>
    </recommendedName>
</protein>
<keyword evidence="6" id="KW-1185">Reference proteome</keyword>
<dbReference type="InterPro" id="IPR025554">
    <property type="entry name" value="DUF4140"/>
</dbReference>
<reference evidence="5 6" key="1">
    <citation type="journal article" date="2010" name="Nat. Biotechnol.">
        <title>Genome sequence of the model mushroom Schizophyllum commune.</title>
        <authorList>
            <person name="Ohm R.A."/>
            <person name="de Jong J.F."/>
            <person name="Lugones L.G."/>
            <person name="Aerts A."/>
            <person name="Kothe E."/>
            <person name="Stajich J.E."/>
            <person name="de Vries R.P."/>
            <person name="Record E."/>
            <person name="Levasseur A."/>
            <person name="Baker S.E."/>
            <person name="Bartholomew K.A."/>
            <person name="Coutinho P.M."/>
            <person name="Erdmann S."/>
            <person name="Fowler T.J."/>
            <person name="Gathman A.C."/>
            <person name="Lombard V."/>
            <person name="Henrissat B."/>
            <person name="Knabe N."/>
            <person name="Kuees U."/>
            <person name="Lilly W.W."/>
            <person name="Lindquist E."/>
            <person name="Lucas S."/>
            <person name="Magnuson J.K."/>
            <person name="Piumi F."/>
            <person name="Raudaskoski M."/>
            <person name="Salamov A."/>
            <person name="Schmutz J."/>
            <person name="Schwarze F.W.M.R."/>
            <person name="vanKuyk P.A."/>
            <person name="Horton J.S."/>
            <person name="Grigoriev I.V."/>
            <person name="Woesten H.A.B."/>
        </authorList>
    </citation>
    <scope>NUCLEOTIDE SEQUENCE [LARGE SCALE GENOMIC DNA]</scope>
    <source>
        <strain evidence="6">H4-8 / FGSC 9210</strain>
    </source>
</reference>
<dbReference type="OrthoDB" id="10068793at2759"/>
<dbReference type="EMBL" id="GL377308">
    <property type="protein sequence ID" value="EFI95652.1"/>
    <property type="molecule type" value="Genomic_DNA"/>
</dbReference>
<dbReference type="Pfam" id="PF13600">
    <property type="entry name" value="DUF4140"/>
    <property type="match status" value="1"/>
</dbReference>
<dbReference type="InParanoid" id="D8Q9G4"/>
<dbReference type="InterPro" id="IPR011935">
    <property type="entry name" value="CHP02231"/>
</dbReference>
<dbReference type="eggNOG" id="ENOG502QWQ0">
    <property type="taxonomic scope" value="Eukaryota"/>
</dbReference>
<keyword evidence="1" id="KW-0175">Coiled coil</keyword>
<evidence type="ECO:0000256" key="1">
    <source>
        <dbReference type="SAM" id="Coils"/>
    </source>
</evidence>
<dbReference type="AlphaFoldDB" id="D8Q9G4"/>
<evidence type="ECO:0008006" key="7">
    <source>
        <dbReference type="Google" id="ProtNLM"/>
    </source>
</evidence>
<evidence type="ECO:0000259" key="3">
    <source>
        <dbReference type="Pfam" id="PF13598"/>
    </source>
</evidence>
<evidence type="ECO:0000256" key="2">
    <source>
        <dbReference type="SAM" id="MobiDB-lite"/>
    </source>
</evidence>
<feature type="coiled-coil region" evidence="1">
    <location>
        <begin position="150"/>
        <end position="177"/>
    </location>
</feature>
<dbReference type="KEGG" id="scm:SCHCO_02507942"/>
<dbReference type="HOGENOM" id="CLU_010457_2_0_1"/>
<evidence type="ECO:0000313" key="5">
    <source>
        <dbReference type="EMBL" id="EFI95652.1"/>
    </source>
</evidence>
<gene>
    <name evidence="5" type="ORF">SCHCODRAFT_57541</name>
</gene>
<dbReference type="PANTHER" id="PTHR31005:SF8">
    <property type="entry name" value="DUF4139 DOMAIN-CONTAINING PROTEIN"/>
    <property type="match status" value="1"/>
</dbReference>
<dbReference type="GeneID" id="9591551"/>
<feature type="compositionally biased region" description="Polar residues" evidence="2">
    <location>
        <begin position="16"/>
        <end position="28"/>
    </location>
</feature>
<accession>D8Q9G4</accession>
<dbReference type="VEuPathDB" id="FungiDB:SCHCODRAFT_02507942"/>
<dbReference type="Pfam" id="PF13598">
    <property type="entry name" value="DUF4139"/>
    <property type="match status" value="1"/>
</dbReference>
<proteinExistence type="predicted"/>
<organism evidence="6">
    <name type="scientific">Schizophyllum commune (strain H4-8 / FGSC 9210)</name>
    <name type="common">Split gill fungus</name>
    <dbReference type="NCBI Taxonomy" id="578458"/>
    <lineage>
        <taxon>Eukaryota</taxon>
        <taxon>Fungi</taxon>
        <taxon>Dikarya</taxon>
        <taxon>Basidiomycota</taxon>
        <taxon>Agaricomycotina</taxon>
        <taxon>Agaricomycetes</taxon>
        <taxon>Agaricomycetidae</taxon>
        <taxon>Agaricales</taxon>
        <taxon>Schizophyllaceae</taxon>
        <taxon>Schizophyllum</taxon>
    </lineage>
</organism>
<dbReference type="RefSeq" id="XP_003030555.1">
    <property type="nucleotide sequence ID" value="XM_003030509.1"/>
</dbReference>
<name>D8Q9G4_SCHCM</name>
<sequence>MANVDDKFEAPEPTSIELNSGKDSQTTRVSLYPGRAEVTRVFTVALHSGQNNVVLNGLPAAMDRQSLRVEGRGNATIQDVTVADMPAPPKGENSSTRLDELNRTKATTKQDLARVKKAISFAELYLGTLSVQHTEVEKLAHNIGEYEKLSAGYDSKLLDLEAKIEQLDAEIAEEEEKRKGPAFSAQRALSQGVRVTVSLSAEEDTKDAQIVLIYGVRGASWKAKYDIRVDSQNKTTPVTIVYKAEIEQYTGEDWTNVPLVLETIAPALGVAIPELDTWDVQLLPIAKPASESTSSLFTQRGPARSALFGSSSTLPTMAPPAPRARALMVAAAAPAMEHSDVQVTSQSVINTTFDVPGLISVPSDKKTHNVTIANLKLDAQLQWITVPKKDTRVFLKANIRNDSEYPLLPGESSVYLDGSFTSRPRIPAVNPQERFDCPLGVDPSIRVTYKPQYKKASKSAFYTFNKSLTTEYSQEIDVFNAKNMVVSLKVVDQIPVAQDSKINVKLVKPALSTAPADASQTEKPKAPKPLKISESVSAQWDGADNPKHEAETLGKDGKVNWLCDVQPQSHAHLMLRWEVSYPAEERILGI</sequence>
<dbReference type="Proteomes" id="UP000007431">
    <property type="component" value="Unassembled WGS sequence"/>
</dbReference>